<keyword evidence="1" id="KW-1133">Transmembrane helix</keyword>
<keyword evidence="1" id="KW-0472">Membrane</keyword>
<keyword evidence="1" id="KW-0812">Transmembrane</keyword>
<organism evidence="2">
    <name type="scientific">viral metagenome</name>
    <dbReference type="NCBI Taxonomy" id="1070528"/>
    <lineage>
        <taxon>unclassified sequences</taxon>
        <taxon>metagenomes</taxon>
        <taxon>organismal metagenomes</taxon>
    </lineage>
</organism>
<feature type="transmembrane region" description="Helical" evidence="1">
    <location>
        <begin position="6"/>
        <end position="24"/>
    </location>
</feature>
<reference evidence="2" key="1">
    <citation type="journal article" date="2020" name="Nature">
        <title>Giant virus diversity and host interactions through global metagenomics.</title>
        <authorList>
            <person name="Schulz F."/>
            <person name="Roux S."/>
            <person name="Paez-Espino D."/>
            <person name="Jungbluth S."/>
            <person name="Walsh D.A."/>
            <person name="Denef V.J."/>
            <person name="McMahon K.D."/>
            <person name="Konstantinidis K.T."/>
            <person name="Eloe-Fadrosh E.A."/>
            <person name="Kyrpides N.C."/>
            <person name="Woyke T."/>
        </authorList>
    </citation>
    <scope>NUCLEOTIDE SEQUENCE</scope>
    <source>
        <strain evidence="2">GVMAG-M-3300009422-16</strain>
    </source>
</reference>
<proteinExistence type="predicted"/>
<evidence type="ECO:0000313" key="2">
    <source>
        <dbReference type="EMBL" id="QHS86645.1"/>
    </source>
</evidence>
<name>A0A6C0B340_9ZZZZ</name>
<evidence type="ECO:0000256" key="1">
    <source>
        <dbReference type="SAM" id="Phobius"/>
    </source>
</evidence>
<dbReference type="EMBL" id="MN739059">
    <property type="protein sequence ID" value="QHS86645.1"/>
    <property type="molecule type" value="Genomic_DNA"/>
</dbReference>
<accession>A0A6C0B340</accession>
<sequence length="110" mass="12986">MYYLNIIIATTFFIAGLVLCKFYPKIKEFMSNIININKKEPVKEYVPHKRIFNAKSKCFDCERQINQFNTTKYNLVHPTKCFDCEKQINKPYNNLKSNLGHSSKCFSCEN</sequence>
<dbReference type="AlphaFoldDB" id="A0A6C0B340"/>
<protein>
    <submittedName>
        <fullName evidence="2">Uncharacterized protein</fullName>
    </submittedName>
</protein>